<accession>A0A494XJG7</accession>
<dbReference type="InterPro" id="IPR001568">
    <property type="entry name" value="RNase_T2-like"/>
</dbReference>
<dbReference type="SUPFAM" id="SSF55895">
    <property type="entry name" value="Ribonuclease Rh-like"/>
    <property type="match status" value="1"/>
</dbReference>
<gene>
    <name evidence="4" type="ORF">D7S86_22360</name>
</gene>
<reference evidence="4 5" key="1">
    <citation type="submission" date="2018-10" db="EMBL/GenBank/DDBJ databases">
        <title>Robbsia sp. DHC34, isolated from soil.</title>
        <authorList>
            <person name="Gao Z.-H."/>
            <person name="Qiu L.-H."/>
        </authorList>
    </citation>
    <scope>NUCLEOTIDE SEQUENCE [LARGE SCALE GENOMIC DNA]</scope>
    <source>
        <strain evidence="4 5">DHC34</strain>
    </source>
</reference>
<dbReference type="GO" id="GO:0033897">
    <property type="term" value="F:ribonuclease T2 activity"/>
    <property type="evidence" value="ECO:0007669"/>
    <property type="project" value="InterPro"/>
</dbReference>
<dbReference type="PANTHER" id="PTHR11240:SF22">
    <property type="entry name" value="RIBONUCLEASE T2"/>
    <property type="match status" value="1"/>
</dbReference>
<proteinExistence type="inferred from homology"/>
<dbReference type="GO" id="GO:0006401">
    <property type="term" value="P:RNA catabolic process"/>
    <property type="evidence" value="ECO:0007669"/>
    <property type="project" value="TreeGrafter"/>
</dbReference>
<dbReference type="InterPro" id="IPR039378">
    <property type="entry name" value="RNase_T2_prok"/>
</dbReference>
<name>A0A494XJG7_9BURK</name>
<keyword evidence="3" id="KW-0732">Signal</keyword>
<comment type="similarity">
    <text evidence="1 2">Belongs to the RNase T2 family.</text>
</comment>
<dbReference type="InterPro" id="IPR018188">
    <property type="entry name" value="RNase_T2_His_AS_1"/>
</dbReference>
<protein>
    <submittedName>
        <fullName evidence="4">Ribonuclease</fullName>
    </submittedName>
</protein>
<dbReference type="EMBL" id="RBZU01000012">
    <property type="protein sequence ID" value="RKP47713.1"/>
    <property type="molecule type" value="Genomic_DNA"/>
</dbReference>
<dbReference type="PROSITE" id="PS00531">
    <property type="entry name" value="RNASE_T2_2"/>
    <property type="match status" value="1"/>
</dbReference>
<organism evidence="4 5">
    <name type="scientific">Pararobbsia silviterrae</name>
    <dbReference type="NCBI Taxonomy" id="1792498"/>
    <lineage>
        <taxon>Bacteria</taxon>
        <taxon>Pseudomonadati</taxon>
        <taxon>Pseudomonadota</taxon>
        <taxon>Betaproteobacteria</taxon>
        <taxon>Burkholderiales</taxon>
        <taxon>Burkholderiaceae</taxon>
        <taxon>Pararobbsia</taxon>
    </lineage>
</organism>
<dbReference type="Gene3D" id="3.90.730.10">
    <property type="entry name" value="Ribonuclease T2-like"/>
    <property type="match status" value="1"/>
</dbReference>
<comment type="caution">
    <text evidence="4">The sequence shown here is derived from an EMBL/GenBank/DDBJ whole genome shotgun (WGS) entry which is preliminary data.</text>
</comment>
<dbReference type="RefSeq" id="WP_121089506.1">
    <property type="nucleotide sequence ID" value="NZ_RBZU01000012.1"/>
</dbReference>
<dbReference type="InterPro" id="IPR036430">
    <property type="entry name" value="RNase_T2-like_sf"/>
</dbReference>
<dbReference type="OrthoDB" id="4720638at2"/>
<dbReference type="AlphaFoldDB" id="A0A494XJG7"/>
<feature type="signal peptide" evidence="3">
    <location>
        <begin position="1"/>
        <end position="22"/>
    </location>
</feature>
<dbReference type="Proteomes" id="UP000270342">
    <property type="component" value="Unassembled WGS sequence"/>
</dbReference>
<evidence type="ECO:0000256" key="2">
    <source>
        <dbReference type="RuleBase" id="RU004328"/>
    </source>
</evidence>
<dbReference type="PROSITE" id="PS00530">
    <property type="entry name" value="RNASE_T2_1"/>
    <property type="match status" value="1"/>
</dbReference>
<dbReference type="Pfam" id="PF00445">
    <property type="entry name" value="Ribonuclease_T2"/>
    <property type="match status" value="1"/>
</dbReference>
<evidence type="ECO:0000256" key="1">
    <source>
        <dbReference type="ARBA" id="ARBA00007469"/>
    </source>
</evidence>
<dbReference type="PANTHER" id="PTHR11240">
    <property type="entry name" value="RIBONUCLEASE T2"/>
    <property type="match status" value="1"/>
</dbReference>
<evidence type="ECO:0000313" key="4">
    <source>
        <dbReference type="EMBL" id="RKP47713.1"/>
    </source>
</evidence>
<feature type="chain" id="PRO_5019854158" evidence="3">
    <location>
        <begin position="23"/>
        <end position="227"/>
    </location>
</feature>
<sequence length="227" mass="25143">MKLFARLLVAVLVLLSAHAADARHPRHSDDDASQSGTPGDFDYYLLSLSWSPDYCDAHPNDTQQCGARRYGFVLHGLWPQYSRGYPQSCSDAPMPAAVARQYADLYPSPKLMAHEWPKHGTCSGLAPDAYLALSKRLKDSVQFPPRYQAPAQPFRTTITELQHDIAQANPSMTPDSITMTCSGSGRFLQEIHLCYSKDGHAVACGADVQKQMRRSCGQPDFLVKSIR</sequence>
<dbReference type="InterPro" id="IPR033130">
    <property type="entry name" value="RNase_T2_His_AS_2"/>
</dbReference>
<dbReference type="GO" id="GO:0003723">
    <property type="term" value="F:RNA binding"/>
    <property type="evidence" value="ECO:0007669"/>
    <property type="project" value="InterPro"/>
</dbReference>
<dbReference type="CDD" id="cd01062">
    <property type="entry name" value="RNase_T2_prok"/>
    <property type="match status" value="1"/>
</dbReference>
<evidence type="ECO:0000256" key="3">
    <source>
        <dbReference type="SAM" id="SignalP"/>
    </source>
</evidence>
<evidence type="ECO:0000313" key="5">
    <source>
        <dbReference type="Proteomes" id="UP000270342"/>
    </source>
</evidence>
<keyword evidence="5" id="KW-1185">Reference proteome</keyword>